<dbReference type="PANTHER" id="PTHR46331">
    <property type="entry name" value="VALACYCLOVIR HYDROLASE"/>
    <property type="match status" value="1"/>
</dbReference>
<dbReference type="InterPro" id="IPR029058">
    <property type="entry name" value="AB_hydrolase_fold"/>
</dbReference>
<proteinExistence type="predicted"/>
<dbReference type="InterPro" id="IPR000073">
    <property type="entry name" value="AB_hydrolase_1"/>
</dbReference>
<reference evidence="2" key="2">
    <citation type="submission" date="2025-08" db="UniProtKB">
        <authorList>
            <consortium name="Ensembl"/>
        </authorList>
    </citation>
    <scope>IDENTIFICATION</scope>
</reference>
<accession>A0A673SP28</accession>
<reference evidence="2 3" key="1">
    <citation type="submission" date="2019-05" db="EMBL/GenBank/DDBJ databases">
        <title>A Chromosome-scale Meerkat (S. suricatta) Genome Assembly.</title>
        <authorList>
            <person name="Dudchenko O."/>
            <person name="Lieberman Aiden E."/>
            <person name="Tung J."/>
            <person name="Barreiro L.B."/>
            <person name="Clutton-Brock T.H."/>
        </authorList>
    </citation>
    <scope>NUCLEOTIDE SEQUENCE [LARGE SCALE GENOMIC DNA]</scope>
</reference>
<dbReference type="Ensembl" id="ENSSSUT00005001302.1">
    <property type="protein sequence ID" value="ENSSSUP00005001093.1"/>
    <property type="gene ID" value="ENSSSUG00005000784.1"/>
</dbReference>
<evidence type="ECO:0000313" key="2">
    <source>
        <dbReference type="Ensembl" id="ENSSSUP00005001093.1"/>
    </source>
</evidence>
<sequence length="376" mass="41590">MLLPWGRGKAKRALGSGRKFRSTRVLSGNRVMGLRAAASSRLLLVSWRRGVTRRCGAGLRLVSRLGGSGRSVGPGACVLRGSAGSVTMVEELGGRALRRLLLSVLKPRNCVPRAGPAAAFGTSVTSAKVAVNGVNLHYQRTGEGEHAVLLLPGMLGNGETDFGPQIKNLSKKLFTVVAWDPRGYGHSRPPDRDFPLDFFERDAKDAVDLMKTLKFKKASLLGWSDGGITALIAAAKYPSYVNKLVIWGANAYVTEEDETIYQGIRDVSKWSERTRKPLETLHGYDYFAKTCEKWVDGIIQFQHLPDGNICRHLLPLVQCPTLIVHGEKDPLVPRFHADFIHTHVRGSRLHLMPEGKHNLHLRFANEFNKLVEDFLQ</sequence>
<dbReference type="Proteomes" id="UP000472268">
    <property type="component" value="Chromosome 7"/>
</dbReference>
<dbReference type="SUPFAM" id="SSF53474">
    <property type="entry name" value="alpha/beta-Hydrolases"/>
    <property type="match status" value="1"/>
</dbReference>
<organism evidence="2 3">
    <name type="scientific">Suricata suricatta</name>
    <name type="common">Meerkat</name>
    <dbReference type="NCBI Taxonomy" id="37032"/>
    <lineage>
        <taxon>Eukaryota</taxon>
        <taxon>Metazoa</taxon>
        <taxon>Chordata</taxon>
        <taxon>Craniata</taxon>
        <taxon>Vertebrata</taxon>
        <taxon>Euteleostomi</taxon>
        <taxon>Mammalia</taxon>
        <taxon>Eutheria</taxon>
        <taxon>Laurasiatheria</taxon>
        <taxon>Carnivora</taxon>
        <taxon>Feliformia</taxon>
        <taxon>Herpestidae</taxon>
        <taxon>Suricata</taxon>
    </lineage>
</organism>
<dbReference type="PANTHER" id="PTHR46331:SF2">
    <property type="entry name" value="VALACYCLOVIR HYDROLASE"/>
    <property type="match status" value="1"/>
</dbReference>
<dbReference type="GO" id="GO:0017171">
    <property type="term" value="F:serine hydrolase activity"/>
    <property type="evidence" value="ECO:0007669"/>
    <property type="project" value="TreeGrafter"/>
</dbReference>
<dbReference type="Gene3D" id="3.40.50.1820">
    <property type="entry name" value="alpha/beta hydrolase"/>
    <property type="match status" value="1"/>
</dbReference>
<name>A0A673SP28_SURSU</name>
<dbReference type="FunFam" id="3.40.50.1820:FF:000181">
    <property type="entry name" value="valacyclovir hydrolase isoform X2"/>
    <property type="match status" value="1"/>
</dbReference>
<evidence type="ECO:0000259" key="1">
    <source>
        <dbReference type="Pfam" id="PF00561"/>
    </source>
</evidence>
<feature type="domain" description="AB hydrolase-1" evidence="1">
    <location>
        <begin position="147"/>
        <end position="288"/>
    </location>
</feature>
<gene>
    <name evidence="2" type="primary">BPHL</name>
</gene>
<reference evidence="2" key="3">
    <citation type="submission" date="2025-09" db="UniProtKB">
        <authorList>
            <consortium name="Ensembl"/>
        </authorList>
    </citation>
    <scope>IDENTIFICATION</scope>
</reference>
<keyword evidence="3" id="KW-1185">Reference proteome</keyword>
<dbReference type="AlphaFoldDB" id="A0A673SP28"/>
<dbReference type="Pfam" id="PF00561">
    <property type="entry name" value="Abhydrolase_1"/>
    <property type="match status" value="1"/>
</dbReference>
<dbReference type="OMA" id="HHTEFAR"/>
<protein>
    <submittedName>
        <fullName evidence="2">Biphenyl hydrolase like</fullName>
    </submittedName>
</protein>
<evidence type="ECO:0000313" key="3">
    <source>
        <dbReference type="Proteomes" id="UP000472268"/>
    </source>
</evidence>